<dbReference type="AlphaFoldDB" id="A0AA40CD95"/>
<dbReference type="Proteomes" id="UP001175000">
    <property type="component" value="Unassembled WGS sequence"/>
</dbReference>
<accession>A0AA40CD95</accession>
<keyword evidence="2" id="KW-1185">Reference proteome</keyword>
<organism evidence="1 2">
    <name type="scientific">Immersiella caudata</name>
    <dbReference type="NCBI Taxonomy" id="314043"/>
    <lineage>
        <taxon>Eukaryota</taxon>
        <taxon>Fungi</taxon>
        <taxon>Dikarya</taxon>
        <taxon>Ascomycota</taxon>
        <taxon>Pezizomycotina</taxon>
        <taxon>Sordariomycetes</taxon>
        <taxon>Sordariomycetidae</taxon>
        <taxon>Sordariales</taxon>
        <taxon>Lasiosphaeriaceae</taxon>
        <taxon>Immersiella</taxon>
    </lineage>
</organism>
<name>A0AA40CD95_9PEZI</name>
<gene>
    <name evidence="1" type="ORF">B0T14DRAFT_576691</name>
</gene>
<sequence length="261" mass="29907">MILPIRTLTSLTADLTPSQKAQLDEVVSLMLEIYQTLVRMRYLSPINIQQGPHDLPPSILSLYVSLNLDPRIIYLYSVLPYIDPERAQGLGFFGGGEFTDFRTEGDVVQGRDPMYSEQPEERMRPWMTPLSCIGNHNTALIYDARKHEVGIYGQIACGSIDKNLREGWDGEYDEDDEEPGDENMWDDMEARSAPSVLGDIVRWYRELKELPGGEKDGFQWEEEIIKPLYIKHGWPGEDFDGDAFLVDKARDYAAWCEKKGY</sequence>
<dbReference type="EMBL" id="JAULSU010000001">
    <property type="protein sequence ID" value="KAK0634192.1"/>
    <property type="molecule type" value="Genomic_DNA"/>
</dbReference>
<evidence type="ECO:0000313" key="1">
    <source>
        <dbReference type="EMBL" id="KAK0634192.1"/>
    </source>
</evidence>
<protein>
    <submittedName>
        <fullName evidence="1">Uncharacterized protein</fullName>
    </submittedName>
</protein>
<evidence type="ECO:0000313" key="2">
    <source>
        <dbReference type="Proteomes" id="UP001175000"/>
    </source>
</evidence>
<reference evidence="1" key="1">
    <citation type="submission" date="2023-06" db="EMBL/GenBank/DDBJ databases">
        <title>Genome-scale phylogeny and comparative genomics of the fungal order Sordariales.</title>
        <authorList>
            <consortium name="Lawrence Berkeley National Laboratory"/>
            <person name="Hensen N."/>
            <person name="Bonometti L."/>
            <person name="Westerberg I."/>
            <person name="Brannstrom I.O."/>
            <person name="Guillou S."/>
            <person name="Cros-Aarteil S."/>
            <person name="Calhoun S."/>
            <person name="Haridas S."/>
            <person name="Kuo A."/>
            <person name="Mondo S."/>
            <person name="Pangilinan J."/>
            <person name="Riley R."/>
            <person name="Labutti K."/>
            <person name="Andreopoulos B."/>
            <person name="Lipzen A."/>
            <person name="Chen C."/>
            <person name="Yanf M."/>
            <person name="Daum C."/>
            <person name="Ng V."/>
            <person name="Clum A."/>
            <person name="Steindorff A."/>
            <person name="Ohm R."/>
            <person name="Martin F."/>
            <person name="Silar P."/>
            <person name="Natvig D."/>
            <person name="Lalanne C."/>
            <person name="Gautier V."/>
            <person name="Ament-Velasquez S.L."/>
            <person name="Kruys A."/>
            <person name="Hutchinson M.I."/>
            <person name="Powell A.J."/>
            <person name="Barry K."/>
            <person name="Miller A.N."/>
            <person name="Grigoriev I.V."/>
            <person name="Debuchy R."/>
            <person name="Gladieux P."/>
            <person name="Thoren M.H."/>
            <person name="Johannesson H."/>
        </authorList>
    </citation>
    <scope>NUCLEOTIDE SEQUENCE</scope>
    <source>
        <strain evidence="1">CBS 606.72</strain>
    </source>
</reference>
<comment type="caution">
    <text evidence="1">The sequence shown here is derived from an EMBL/GenBank/DDBJ whole genome shotgun (WGS) entry which is preliminary data.</text>
</comment>
<proteinExistence type="predicted"/>